<evidence type="ECO:0000313" key="4">
    <source>
        <dbReference type="EMBL" id="JAQ15498.1"/>
    </source>
</evidence>
<dbReference type="Gene3D" id="3.50.50.60">
    <property type="entry name" value="FAD/NAD(P)-binding domain"/>
    <property type="match status" value="1"/>
</dbReference>
<accession>A0A0A9XMA3</accession>
<name>A0A0A9XMA3_LYGHE</name>
<dbReference type="SUPFAM" id="SSF51905">
    <property type="entry name" value="FAD/NAD(P)-binding domain"/>
    <property type="match status" value="1"/>
</dbReference>
<organism evidence="3">
    <name type="scientific">Lygus hesperus</name>
    <name type="common">Western plant bug</name>
    <dbReference type="NCBI Taxonomy" id="30085"/>
    <lineage>
        <taxon>Eukaryota</taxon>
        <taxon>Metazoa</taxon>
        <taxon>Ecdysozoa</taxon>
        <taxon>Arthropoda</taxon>
        <taxon>Hexapoda</taxon>
        <taxon>Insecta</taxon>
        <taxon>Pterygota</taxon>
        <taxon>Neoptera</taxon>
        <taxon>Paraneoptera</taxon>
        <taxon>Hemiptera</taxon>
        <taxon>Heteroptera</taxon>
        <taxon>Panheteroptera</taxon>
        <taxon>Cimicomorpha</taxon>
        <taxon>Miridae</taxon>
        <taxon>Mirini</taxon>
        <taxon>Lygus</taxon>
    </lineage>
</organism>
<evidence type="ECO:0000313" key="3">
    <source>
        <dbReference type="EMBL" id="JAG19943.1"/>
    </source>
</evidence>
<dbReference type="EMBL" id="GBHO01023661">
    <property type="protein sequence ID" value="JAG19943.1"/>
    <property type="molecule type" value="Transcribed_RNA"/>
</dbReference>
<dbReference type="GO" id="GO:0016491">
    <property type="term" value="F:oxidoreductase activity"/>
    <property type="evidence" value="ECO:0007669"/>
    <property type="project" value="TreeGrafter"/>
</dbReference>
<dbReference type="Gene3D" id="3.30.560.10">
    <property type="entry name" value="Glucose Oxidase, domain 3"/>
    <property type="match status" value="1"/>
</dbReference>
<dbReference type="InterPro" id="IPR012132">
    <property type="entry name" value="GMC_OxRdtase"/>
</dbReference>
<reference evidence="3" key="1">
    <citation type="journal article" date="2014" name="PLoS ONE">
        <title>Transcriptome-Based Identification of ABC Transporters in the Western Tarnished Plant Bug Lygus hesperus.</title>
        <authorList>
            <person name="Hull J.J."/>
            <person name="Chaney K."/>
            <person name="Geib S.M."/>
            <person name="Fabrick J.A."/>
            <person name="Brent C.S."/>
            <person name="Walsh D."/>
            <person name="Lavine L.C."/>
        </authorList>
    </citation>
    <scope>NUCLEOTIDE SEQUENCE</scope>
</reference>
<evidence type="ECO:0000256" key="2">
    <source>
        <dbReference type="SAM" id="SignalP"/>
    </source>
</evidence>
<sequence length="116" mass="12811">MSGKSMLSIALIFLGSIGFSSPKSDSCRTKAERGDESWTDACALRDSYDFIIIGGGTAGSILANRLSEVPQWSVLLLEAGKDETYESKIPFFPLLLEKTSMDWNYTTTRQKICKSE</sequence>
<reference evidence="4" key="3">
    <citation type="journal article" date="2016" name="Gigascience">
        <title>De novo construction of an expanded transcriptome assembly for the western tarnished plant bug, Lygus hesperus.</title>
        <authorList>
            <person name="Tassone E.E."/>
            <person name="Geib S.M."/>
            <person name="Hall B."/>
            <person name="Fabrick J.A."/>
            <person name="Brent C.S."/>
            <person name="Hull J.J."/>
        </authorList>
    </citation>
    <scope>NUCLEOTIDE SEQUENCE</scope>
</reference>
<feature type="signal peptide" evidence="2">
    <location>
        <begin position="1"/>
        <end position="22"/>
    </location>
</feature>
<comment type="similarity">
    <text evidence="1">Belongs to the GMC oxidoreductase family.</text>
</comment>
<dbReference type="InterPro" id="IPR036188">
    <property type="entry name" value="FAD/NAD-bd_sf"/>
</dbReference>
<reference evidence="3" key="2">
    <citation type="submission" date="2014-07" db="EMBL/GenBank/DDBJ databases">
        <authorList>
            <person name="Hull J."/>
        </authorList>
    </citation>
    <scope>NUCLEOTIDE SEQUENCE</scope>
</reference>
<feature type="chain" id="PRO_5007389759" evidence="2">
    <location>
        <begin position="23"/>
        <end position="116"/>
    </location>
</feature>
<dbReference type="EMBL" id="GDHC01003131">
    <property type="protein sequence ID" value="JAQ15498.1"/>
    <property type="molecule type" value="Transcribed_RNA"/>
</dbReference>
<evidence type="ECO:0000256" key="1">
    <source>
        <dbReference type="ARBA" id="ARBA00010790"/>
    </source>
</evidence>
<gene>
    <name evidence="3" type="primary">Gld_42</name>
    <name evidence="4" type="synonym">Gld_23</name>
    <name evidence="3" type="ORF">CM83_58681</name>
    <name evidence="4" type="ORF">g.80261</name>
</gene>
<dbReference type="AlphaFoldDB" id="A0A0A9XMA3"/>
<dbReference type="PANTHER" id="PTHR11552">
    <property type="entry name" value="GLUCOSE-METHANOL-CHOLINE GMC OXIDOREDUCTASE"/>
    <property type="match status" value="1"/>
</dbReference>
<protein>
    <submittedName>
        <fullName evidence="3">Glucose dehydrogenase [acceptor]</fullName>
    </submittedName>
</protein>
<proteinExistence type="inferred from homology"/>
<dbReference type="GO" id="GO:0050660">
    <property type="term" value="F:flavin adenine dinucleotide binding"/>
    <property type="evidence" value="ECO:0007669"/>
    <property type="project" value="InterPro"/>
</dbReference>
<keyword evidence="2" id="KW-0732">Signal</keyword>
<dbReference type="PANTHER" id="PTHR11552:SF147">
    <property type="entry name" value="CHOLINE DEHYDROGENASE, MITOCHONDRIAL"/>
    <property type="match status" value="1"/>
</dbReference>